<proteinExistence type="predicted"/>
<comment type="caution">
    <text evidence="2">The sequence shown here is derived from an EMBL/GenBank/DDBJ whole genome shotgun (WGS) entry which is preliminary data.</text>
</comment>
<evidence type="ECO:0000313" key="3">
    <source>
        <dbReference type="Proteomes" id="UP001566132"/>
    </source>
</evidence>
<keyword evidence="3" id="KW-1185">Reference proteome</keyword>
<feature type="chain" id="PRO_5044794460" evidence="1">
    <location>
        <begin position="21"/>
        <end position="93"/>
    </location>
</feature>
<dbReference type="Proteomes" id="UP001566132">
    <property type="component" value="Unassembled WGS sequence"/>
</dbReference>
<evidence type="ECO:0000256" key="1">
    <source>
        <dbReference type="SAM" id="SignalP"/>
    </source>
</evidence>
<organism evidence="2 3">
    <name type="scientific">Hypothenemus hampei</name>
    <name type="common">Coffee berry borer</name>
    <dbReference type="NCBI Taxonomy" id="57062"/>
    <lineage>
        <taxon>Eukaryota</taxon>
        <taxon>Metazoa</taxon>
        <taxon>Ecdysozoa</taxon>
        <taxon>Arthropoda</taxon>
        <taxon>Hexapoda</taxon>
        <taxon>Insecta</taxon>
        <taxon>Pterygota</taxon>
        <taxon>Neoptera</taxon>
        <taxon>Endopterygota</taxon>
        <taxon>Coleoptera</taxon>
        <taxon>Polyphaga</taxon>
        <taxon>Cucujiformia</taxon>
        <taxon>Curculionidae</taxon>
        <taxon>Scolytinae</taxon>
        <taxon>Hypothenemus</taxon>
    </lineage>
</organism>
<name>A0ABD1FG93_HYPHA</name>
<accession>A0ABD1FG93</accession>
<protein>
    <submittedName>
        <fullName evidence="2">Uncharacterized protein</fullName>
    </submittedName>
</protein>
<sequence>MGSYKALIVLVSVLLGLAYAVPSGWTHHKHVKIIVPSHHHTVHHHHIQKVHVPVHVPVPVIKKVIVPVETHHDIHHDVHHDVIPSDDWHGGWW</sequence>
<feature type="signal peptide" evidence="1">
    <location>
        <begin position="1"/>
        <end position="20"/>
    </location>
</feature>
<evidence type="ECO:0000313" key="2">
    <source>
        <dbReference type="EMBL" id="KAL1517955.1"/>
    </source>
</evidence>
<keyword evidence="1" id="KW-0732">Signal</keyword>
<gene>
    <name evidence="2" type="ORF">ABEB36_001651</name>
</gene>
<reference evidence="2 3" key="1">
    <citation type="submission" date="2024-05" db="EMBL/GenBank/DDBJ databases">
        <title>Genetic variation in Jamaican populations of the coffee berry borer (Hypothenemus hampei).</title>
        <authorList>
            <person name="Errbii M."/>
            <person name="Myrie A."/>
        </authorList>
    </citation>
    <scope>NUCLEOTIDE SEQUENCE [LARGE SCALE GENOMIC DNA]</scope>
    <source>
        <strain evidence="2">JA-Hopewell-2020-01-JO</strain>
        <tissue evidence="2">Whole body</tissue>
    </source>
</reference>
<dbReference type="AlphaFoldDB" id="A0ABD1FG93"/>
<dbReference type="EMBL" id="JBDJPC010000001">
    <property type="protein sequence ID" value="KAL1517955.1"/>
    <property type="molecule type" value="Genomic_DNA"/>
</dbReference>